<evidence type="ECO:0000313" key="9">
    <source>
        <dbReference type="Proteomes" id="UP000030710"/>
    </source>
</evidence>
<dbReference type="CDD" id="cd08659">
    <property type="entry name" value="M20_ArgE_DapE-like"/>
    <property type="match status" value="1"/>
</dbReference>
<dbReference type="SUPFAM" id="SSF55031">
    <property type="entry name" value="Bacterial exopeptidase dimerisation domain"/>
    <property type="match status" value="1"/>
</dbReference>
<feature type="compositionally biased region" description="Polar residues" evidence="6">
    <location>
        <begin position="265"/>
        <end position="274"/>
    </location>
</feature>
<dbReference type="Pfam" id="PF07687">
    <property type="entry name" value="M20_dimer"/>
    <property type="match status" value="1"/>
</dbReference>
<evidence type="ECO:0000259" key="7">
    <source>
        <dbReference type="Pfam" id="PF07687"/>
    </source>
</evidence>
<dbReference type="Gene3D" id="3.30.70.360">
    <property type="match status" value="1"/>
</dbReference>
<evidence type="ECO:0000256" key="4">
    <source>
        <dbReference type="ARBA" id="ARBA00022801"/>
    </source>
</evidence>
<dbReference type="NCBIfam" id="NF006402">
    <property type="entry name" value="PRK08651.1-5"/>
    <property type="match status" value="1"/>
</dbReference>
<dbReference type="STRING" id="1238425.J07HQW2_02991"/>
<sequence>MSLNNNHPFDPIDFLERAVACPSNDDVEKMRQLLVTTLERHDIDVHVDAAGNTIATRGTQRDTATNSHADSQDSESTPETHIVFNTHIDTVSPHIPLKRPQDVATIPDDIIPDTDASSDDSMSTQSSLSAKNTDPTDRIRGRGACDAKGPLAAMLTAFLSVDLTPKTTLTLAVTPDEEVLSTGAAALDLDADMYIVGEPTGLDVCTAAKGRFQGTLTLTGTAAHAAAPTTGVNAITALEDALKTIRTYDTDRLNATHPQLGKPTLTPTTVDGGTATNQVPASCRVILDRRSVPPETADTFRDELTTAIDTAVSTDIGVEFSLTDRPTPFLEAFSTDPGHELVTILTDSVRQVEPSAQQRYFTAATEASYFAPTPVVVFGPGVLADDTGAVAHADREYVTVSSVMKASRTLTNAAQRLID</sequence>
<accession>U1PVS1</accession>
<gene>
    <name evidence="8" type="ORF">J07HQW2_02991</name>
</gene>
<dbReference type="GO" id="GO:0016787">
    <property type="term" value="F:hydrolase activity"/>
    <property type="evidence" value="ECO:0007669"/>
    <property type="project" value="UniProtKB-KW"/>
</dbReference>
<comment type="cofactor">
    <cofactor evidence="1">
        <name>Zn(2+)</name>
        <dbReference type="ChEBI" id="CHEBI:29105"/>
    </cofactor>
</comment>
<organism evidence="8 9">
    <name type="scientific">Haloquadratum walsbyi J07HQW2</name>
    <dbReference type="NCBI Taxonomy" id="1238425"/>
    <lineage>
        <taxon>Archaea</taxon>
        <taxon>Methanobacteriati</taxon>
        <taxon>Methanobacteriota</taxon>
        <taxon>Stenosarchaea group</taxon>
        <taxon>Halobacteria</taxon>
        <taxon>Halobacteriales</taxon>
        <taxon>Haloferacaceae</taxon>
        <taxon>Haloquadratum</taxon>
    </lineage>
</organism>
<feature type="compositionally biased region" description="Basic and acidic residues" evidence="6">
    <location>
        <begin position="134"/>
        <end position="144"/>
    </location>
</feature>
<dbReference type="EMBL" id="KE356561">
    <property type="protein sequence ID" value="ERG96511.1"/>
    <property type="molecule type" value="Genomic_DNA"/>
</dbReference>
<keyword evidence="4" id="KW-0378">Hydrolase</keyword>
<evidence type="ECO:0000256" key="3">
    <source>
        <dbReference type="ARBA" id="ARBA00022723"/>
    </source>
</evidence>
<feature type="region of interest" description="Disordered" evidence="6">
    <location>
        <begin position="254"/>
        <end position="274"/>
    </location>
</feature>
<dbReference type="AlphaFoldDB" id="U1PVS1"/>
<dbReference type="PANTHER" id="PTHR43808">
    <property type="entry name" value="ACETYLORNITHINE DEACETYLASE"/>
    <property type="match status" value="1"/>
</dbReference>
<feature type="domain" description="Peptidase M20 dimerisation" evidence="7">
    <location>
        <begin position="207"/>
        <end position="311"/>
    </location>
</feature>
<evidence type="ECO:0000256" key="1">
    <source>
        <dbReference type="ARBA" id="ARBA00001947"/>
    </source>
</evidence>
<dbReference type="InterPro" id="IPR050072">
    <property type="entry name" value="Peptidase_M20A"/>
</dbReference>
<dbReference type="eggNOG" id="arCOG01107">
    <property type="taxonomic scope" value="Archaea"/>
</dbReference>
<dbReference type="GO" id="GO:0046872">
    <property type="term" value="F:metal ion binding"/>
    <property type="evidence" value="ECO:0007669"/>
    <property type="project" value="UniProtKB-KW"/>
</dbReference>
<keyword evidence="5" id="KW-0862">Zinc</keyword>
<feature type="region of interest" description="Disordered" evidence="6">
    <location>
        <begin position="105"/>
        <end position="144"/>
    </location>
</feature>
<dbReference type="Proteomes" id="UP000030710">
    <property type="component" value="Unassembled WGS sequence"/>
</dbReference>
<dbReference type="InterPro" id="IPR011650">
    <property type="entry name" value="Peptidase_M20_dimer"/>
</dbReference>
<protein>
    <submittedName>
        <fullName evidence="8">Peptidase M20 family protein</fullName>
    </submittedName>
</protein>
<dbReference type="Pfam" id="PF01546">
    <property type="entry name" value="Peptidase_M20"/>
    <property type="match status" value="1"/>
</dbReference>
<proteinExistence type="inferred from homology"/>
<feature type="compositionally biased region" description="Low complexity" evidence="6">
    <location>
        <begin position="119"/>
        <end position="130"/>
    </location>
</feature>
<reference evidence="8 9" key="1">
    <citation type="journal article" date="2013" name="PLoS ONE">
        <title>Assembly-driven community genomics of a hypersaline microbial ecosystem.</title>
        <authorList>
            <person name="Podell S."/>
            <person name="Ugalde J.A."/>
            <person name="Narasingarao P."/>
            <person name="Banfield J.F."/>
            <person name="Heidelberg K.B."/>
            <person name="Allen E.E."/>
        </authorList>
    </citation>
    <scope>NUCLEOTIDE SEQUENCE [LARGE SCALE GENOMIC DNA]</scope>
    <source>
        <strain evidence="9">J07HQW2</strain>
    </source>
</reference>
<dbReference type="InterPro" id="IPR036264">
    <property type="entry name" value="Bact_exopeptidase_dim_dom"/>
</dbReference>
<dbReference type="Gene3D" id="3.40.630.10">
    <property type="entry name" value="Zn peptidases"/>
    <property type="match status" value="1"/>
</dbReference>
<dbReference type="HOGENOM" id="CLU_021802_2_0_2"/>
<dbReference type="InterPro" id="IPR002933">
    <property type="entry name" value="Peptidase_M20"/>
</dbReference>
<feature type="region of interest" description="Disordered" evidence="6">
    <location>
        <begin position="54"/>
        <end position="78"/>
    </location>
</feature>
<evidence type="ECO:0000256" key="6">
    <source>
        <dbReference type="SAM" id="MobiDB-lite"/>
    </source>
</evidence>
<evidence type="ECO:0000313" key="8">
    <source>
        <dbReference type="EMBL" id="ERG96511.1"/>
    </source>
</evidence>
<dbReference type="SUPFAM" id="SSF53187">
    <property type="entry name" value="Zn-dependent exopeptidases"/>
    <property type="match status" value="1"/>
</dbReference>
<evidence type="ECO:0000256" key="2">
    <source>
        <dbReference type="ARBA" id="ARBA00006247"/>
    </source>
</evidence>
<comment type="similarity">
    <text evidence="2">Belongs to the peptidase M20A family.</text>
</comment>
<evidence type="ECO:0000256" key="5">
    <source>
        <dbReference type="ARBA" id="ARBA00022833"/>
    </source>
</evidence>
<dbReference type="RefSeq" id="WP_021055975.1">
    <property type="nucleotide sequence ID" value="NZ_KE356561.1"/>
</dbReference>
<keyword evidence="3" id="KW-0479">Metal-binding</keyword>
<name>U1PVS1_9EURY</name>
<dbReference type="PANTHER" id="PTHR43808:SF8">
    <property type="entry name" value="PEPTIDASE M20 DIMERISATION DOMAIN-CONTAINING PROTEIN"/>
    <property type="match status" value="1"/>
</dbReference>